<accession>A0A8D6U7G0</accession>
<sequence>MKYNIDLEQYAKAAYDKYMNNNGFQDLKDVETVQNLTFQREGGASDIVATSLSLIMRLNSFN</sequence>
<protein>
    <submittedName>
        <fullName evidence="1">Glucan-binding protein C</fullName>
    </submittedName>
</protein>
<dbReference type="Proteomes" id="UP000509833">
    <property type="component" value="Chromosome"/>
</dbReference>
<dbReference type="AlphaFoldDB" id="A0A8D6U7G0"/>
<dbReference type="EMBL" id="LR822017">
    <property type="protein sequence ID" value="CAD0137807.1"/>
    <property type="molecule type" value="Genomic_DNA"/>
</dbReference>
<gene>
    <name evidence="1" type="primary">gbpC</name>
    <name evidence="1" type="ORF">STHERMO_1149</name>
</gene>
<dbReference type="RefSeq" id="WP_179973730.1">
    <property type="nucleotide sequence ID" value="NZ_LR822017.1"/>
</dbReference>
<evidence type="ECO:0000313" key="1">
    <source>
        <dbReference type="EMBL" id="CAD0137807.1"/>
    </source>
</evidence>
<organism evidence="1 2">
    <name type="scientific">Streptococcus thermophilus</name>
    <dbReference type="NCBI Taxonomy" id="1308"/>
    <lineage>
        <taxon>Bacteria</taxon>
        <taxon>Bacillati</taxon>
        <taxon>Bacillota</taxon>
        <taxon>Bacilli</taxon>
        <taxon>Lactobacillales</taxon>
        <taxon>Streptococcaceae</taxon>
        <taxon>Streptococcus</taxon>
    </lineage>
</organism>
<evidence type="ECO:0000313" key="2">
    <source>
        <dbReference type="Proteomes" id="UP000509833"/>
    </source>
</evidence>
<proteinExistence type="predicted"/>
<name>A0A8D6U7G0_STRTR</name>
<reference evidence="1 2" key="1">
    <citation type="submission" date="2020-06" db="EMBL/GenBank/DDBJ databases">
        <authorList>
            <person name="Chuat V."/>
        </authorList>
    </citation>
    <scope>NUCLEOTIDE SEQUENCE [LARGE SCALE GENOMIC DNA]</scope>
    <source>
        <strain evidence="1">STH_CIRM_336</strain>
    </source>
</reference>